<reference evidence="2" key="1">
    <citation type="thesis" date="2020" institute="ProQuest LLC" country="789 East Eisenhower Parkway, Ann Arbor, MI, USA">
        <title>Comparative Genomics and Chromosome Evolution.</title>
        <authorList>
            <person name="Mudd A.B."/>
        </authorList>
    </citation>
    <scope>NUCLEOTIDE SEQUENCE</scope>
    <source>
        <strain evidence="2">1538</strain>
        <tissue evidence="2">Blood</tissue>
    </source>
</reference>
<keyword evidence="3" id="KW-1185">Reference proteome</keyword>
<dbReference type="InterPro" id="IPR006571">
    <property type="entry name" value="TLDc_dom"/>
</dbReference>
<dbReference type="PANTHER" id="PTHR23354">
    <property type="entry name" value="NUCLEOLAR PROTEIN 7/ESTROGEN RECEPTOR COACTIVATOR-RELATED"/>
    <property type="match status" value="1"/>
</dbReference>
<dbReference type="PANTHER" id="PTHR23354:SF65">
    <property type="entry name" value="TLD DOMAIN-CONTAINING PROTEIN 2"/>
    <property type="match status" value="1"/>
</dbReference>
<name>A0AAV3A939_PYXAD</name>
<sequence>MRTIRCNYTPLKNNVQDKLSSDDSDYEIIEESDAKTQKKKEEVDEPVLIGCSQILGNDEVKQIAQHLPPRIVGHSWKLMYSTDKHGFSLRTMYRTMSTISSPALLIIKDNKGKVFGGFSSNELKVSPTFYGTGETFLFNFSPQLKVFPWTGDNNFFVRGDVQSLTFGGGKYGHSGLWLDGDLYNGRSQMCETFNNTILSSNEHFRIHSLEAWAFT</sequence>
<gene>
    <name evidence="2" type="ORF">GDO54_008158</name>
</gene>
<evidence type="ECO:0000259" key="1">
    <source>
        <dbReference type="PROSITE" id="PS51886"/>
    </source>
</evidence>
<dbReference type="AlphaFoldDB" id="A0AAV3A939"/>
<protein>
    <recommendedName>
        <fullName evidence="1">TLDc domain-containing protein</fullName>
    </recommendedName>
</protein>
<dbReference type="EMBL" id="DYDO01000003">
    <property type="protein sequence ID" value="DBA27691.1"/>
    <property type="molecule type" value="Genomic_DNA"/>
</dbReference>
<feature type="domain" description="TLDc" evidence="1">
    <location>
        <begin position="53"/>
        <end position="215"/>
    </location>
</feature>
<dbReference type="GO" id="GO:0005634">
    <property type="term" value="C:nucleus"/>
    <property type="evidence" value="ECO:0007669"/>
    <property type="project" value="TreeGrafter"/>
</dbReference>
<evidence type="ECO:0000313" key="2">
    <source>
        <dbReference type="EMBL" id="DBA27691.1"/>
    </source>
</evidence>
<dbReference type="Pfam" id="PF07534">
    <property type="entry name" value="TLD"/>
    <property type="match status" value="1"/>
</dbReference>
<evidence type="ECO:0000313" key="3">
    <source>
        <dbReference type="Proteomes" id="UP001181693"/>
    </source>
</evidence>
<dbReference type="GO" id="GO:0006979">
    <property type="term" value="P:response to oxidative stress"/>
    <property type="evidence" value="ECO:0007669"/>
    <property type="project" value="TreeGrafter"/>
</dbReference>
<organism evidence="2 3">
    <name type="scientific">Pyxicephalus adspersus</name>
    <name type="common">African bullfrog</name>
    <dbReference type="NCBI Taxonomy" id="30357"/>
    <lineage>
        <taxon>Eukaryota</taxon>
        <taxon>Metazoa</taxon>
        <taxon>Chordata</taxon>
        <taxon>Craniata</taxon>
        <taxon>Vertebrata</taxon>
        <taxon>Euteleostomi</taxon>
        <taxon>Amphibia</taxon>
        <taxon>Batrachia</taxon>
        <taxon>Anura</taxon>
        <taxon>Neobatrachia</taxon>
        <taxon>Ranoidea</taxon>
        <taxon>Pyxicephalidae</taxon>
        <taxon>Pyxicephalinae</taxon>
        <taxon>Pyxicephalus</taxon>
    </lineage>
</organism>
<dbReference type="SMART" id="SM00584">
    <property type="entry name" value="TLDc"/>
    <property type="match status" value="1"/>
</dbReference>
<accession>A0AAV3A939</accession>
<dbReference type="Proteomes" id="UP001181693">
    <property type="component" value="Unassembled WGS sequence"/>
</dbReference>
<comment type="caution">
    <text evidence="2">The sequence shown here is derived from an EMBL/GenBank/DDBJ whole genome shotgun (WGS) entry which is preliminary data.</text>
</comment>
<proteinExistence type="predicted"/>
<dbReference type="PROSITE" id="PS51886">
    <property type="entry name" value="TLDC"/>
    <property type="match status" value="1"/>
</dbReference>